<dbReference type="RefSeq" id="WP_347324054.1">
    <property type="nucleotide sequence ID" value="NZ_JBCGUH010000002.1"/>
</dbReference>
<keyword evidence="2" id="KW-1185">Reference proteome</keyword>
<dbReference type="EMBL" id="JBHUEH010000032">
    <property type="protein sequence ID" value="MFD1887647.1"/>
    <property type="molecule type" value="Genomic_DNA"/>
</dbReference>
<evidence type="ECO:0000313" key="1">
    <source>
        <dbReference type="EMBL" id="MFD1887647.1"/>
    </source>
</evidence>
<proteinExistence type="predicted"/>
<dbReference type="Proteomes" id="UP001597233">
    <property type="component" value="Unassembled WGS sequence"/>
</dbReference>
<name>A0ABW4RMX2_9BACL</name>
<reference evidence="2" key="1">
    <citation type="journal article" date="2019" name="Int. J. Syst. Evol. Microbiol.">
        <title>The Global Catalogue of Microorganisms (GCM) 10K type strain sequencing project: providing services to taxonomists for standard genome sequencing and annotation.</title>
        <authorList>
            <consortium name="The Broad Institute Genomics Platform"/>
            <consortium name="The Broad Institute Genome Sequencing Center for Infectious Disease"/>
            <person name="Wu L."/>
            <person name="Ma J."/>
        </authorList>
    </citation>
    <scope>NUCLEOTIDE SEQUENCE [LARGE SCALE GENOMIC DNA]</scope>
    <source>
        <strain evidence="2">CCUG 54950</strain>
    </source>
</reference>
<evidence type="ECO:0000313" key="2">
    <source>
        <dbReference type="Proteomes" id="UP001597233"/>
    </source>
</evidence>
<comment type="caution">
    <text evidence="1">The sequence shown here is derived from an EMBL/GenBank/DDBJ whole genome shotgun (WGS) entry which is preliminary data.</text>
</comment>
<sequence length="146" mass="16931">MAAVMQVQPGHSVGDIHIGMLRKDAERYLSHAVYRFQVEYEQDKVSFVEINAEAGLSCKYEDIDVFQIKAAQLVEQLDVISPYDRLQSDGCMYRFPQLGLVLWRDLNLTEEDMEQPWFQEMPVENQEDTMRSLYFATAGVFAPENR</sequence>
<gene>
    <name evidence="1" type="ORF">ACFSC9_19400</name>
</gene>
<organism evidence="1 2">
    <name type="scientific">Paenibacillus wenxiniae</name>
    <dbReference type="NCBI Taxonomy" id="1636843"/>
    <lineage>
        <taxon>Bacteria</taxon>
        <taxon>Bacillati</taxon>
        <taxon>Bacillota</taxon>
        <taxon>Bacilli</taxon>
        <taxon>Bacillales</taxon>
        <taxon>Paenibacillaceae</taxon>
        <taxon>Paenibacillus</taxon>
    </lineage>
</organism>
<accession>A0ABW4RMX2</accession>
<protein>
    <submittedName>
        <fullName evidence="1">Uncharacterized protein</fullName>
    </submittedName>
</protein>